<evidence type="ECO:0000256" key="1">
    <source>
        <dbReference type="ARBA" id="ARBA00004141"/>
    </source>
</evidence>
<dbReference type="PANTHER" id="PTHR22945">
    <property type="entry name" value="SERPENTINE RECEPTOR, CLASS D DELTA"/>
    <property type="match status" value="1"/>
</dbReference>
<organism evidence="7 8">
    <name type="scientific">Pristionchus mayeri</name>
    <dbReference type="NCBI Taxonomy" id="1317129"/>
    <lineage>
        <taxon>Eukaryota</taxon>
        <taxon>Metazoa</taxon>
        <taxon>Ecdysozoa</taxon>
        <taxon>Nematoda</taxon>
        <taxon>Chromadorea</taxon>
        <taxon>Rhabditida</taxon>
        <taxon>Rhabditina</taxon>
        <taxon>Diplogasteromorpha</taxon>
        <taxon>Diplogasteroidea</taxon>
        <taxon>Neodiplogasteridae</taxon>
        <taxon>Pristionchus</taxon>
    </lineage>
</organism>
<dbReference type="AlphaFoldDB" id="A0AAN5CJ78"/>
<feature type="transmembrane region" description="Helical" evidence="6">
    <location>
        <begin position="73"/>
        <end position="92"/>
    </location>
</feature>
<dbReference type="GO" id="GO:0016020">
    <property type="term" value="C:membrane"/>
    <property type="evidence" value="ECO:0007669"/>
    <property type="project" value="UniProtKB-SubCell"/>
</dbReference>
<evidence type="ECO:0000256" key="5">
    <source>
        <dbReference type="ARBA" id="ARBA00023136"/>
    </source>
</evidence>
<dbReference type="PANTHER" id="PTHR22945:SF40">
    <property type="entry name" value="SERPENTINE RECEPTOR, CLASS D (DELTA)-RELATED"/>
    <property type="match status" value="1"/>
</dbReference>
<sequence length="264" mass="29983">RTPKHLKTYSVFLLNNAIIDVLSATASALGTVRVVQDHEGSMIFVFLGPCTFVSELLCRFCQSLHINLVQHSTVVLLLSFCFRLYILAYLIFWCDICDHFIRVSRSTKNTNVPNLFPQVAYYFEEADVHPATMNKLNLNGYVASNYNMTTVRAMMLDTLICSLPAIVMTLIFIVRFKLLKKIEKAKPNEKQLHVSIARALTFQLLLPCGQSAAVVFWGLDVLNVWSSEFSERIIMVTCSVFSLASPLINFFVLPPYRSIILRSR</sequence>
<keyword evidence="5 6" id="KW-0472">Membrane</keyword>
<name>A0AAN5CJ78_9BILA</name>
<dbReference type="InterPro" id="IPR019421">
    <property type="entry name" value="7TM_GPCR_serpentine_rcpt_Srd"/>
</dbReference>
<comment type="similarity">
    <text evidence="2">Belongs to the nematode receptor-like protein srd family.</text>
</comment>
<accession>A0AAN5CJ78</accession>
<evidence type="ECO:0000313" key="7">
    <source>
        <dbReference type="EMBL" id="GMR45426.1"/>
    </source>
</evidence>
<reference evidence="8" key="1">
    <citation type="submission" date="2022-10" db="EMBL/GenBank/DDBJ databases">
        <title>Genome assembly of Pristionchus species.</title>
        <authorList>
            <person name="Yoshida K."/>
            <person name="Sommer R.J."/>
        </authorList>
    </citation>
    <scope>NUCLEOTIDE SEQUENCE [LARGE SCALE GENOMIC DNA]</scope>
    <source>
        <strain evidence="8">RS5460</strain>
    </source>
</reference>
<keyword evidence="8" id="KW-1185">Reference proteome</keyword>
<dbReference type="InterPro" id="IPR050920">
    <property type="entry name" value="Nematode_rcpt-like_delta"/>
</dbReference>
<feature type="non-terminal residue" evidence="7">
    <location>
        <position position="264"/>
    </location>
</feature>
<dbReference type="Pfam" id="PF10317">
    <property type="entry name" value="7TM_GPCR_Srd"/>
    <property type="match status" value="1"/>
</dbReference>
<feature type="transmembrane region" description="Helical" evidence="6">
    <location>
        <begin position="195"/>
        <end position="218"/>
    </location>
</feature>
<feature type="transmembrane region" description="Helical" evidence="6">
    <location>
        <begin position="41"/>
        <end position="61"/>
    </location>
</feature>
<gene>
    <name evidence="7" type="ORF">PMAYCL1PPCAC_15621</name>
</gene>
<comment type="caution">
    <text evidence="7">The sequence shown here is derived from an EMBL/GenBank/DDBJ whole genome shotgun (WGS) entry which is preliminary data.</text>
</comment>
<evidence type="ECO:0000256" key="6">
    <source>
        <dbReference type="SAM" id="Phobius"/>
    </source>
</evidence>
<feature type="non-terminal residue" evidence="7">
    <location>
        <position position="1"/>
    </location>
</feature>
<evidence type="ECO:0000256" key="3">
    <source>
        <dbReference type="ARBA" id="ARBA00022692"/>
    </source>
</evidence>
<proteinExistence type="inferred from homology"/>
<dbReference type="EMBL" id="BTRK01000004">
    <property type="protein sequence ID" value="GMR45426.1"/>
    <property type="molecule type" value="Genomic_DNA"/>
</dbReference>
<dbReference type="Proteomes" id="UP001328107">
    <property type="component" value="Unassembled WGS sequence"/>
</dbReference>
<evidence type="ECO:0000256" key="2">
    <source>
        <dbReference type="ARBA" id="ARBA00009166"/>
    </source>
</evidence>
<protein>
    <recommendedName>
        <fullName evidence="9">G protein-coupled receptor</fullName>
    </recommendedName>
</protein>
<keyword evidence="4 6" id="KW-1133">Transmembrane helix</keyword>
<feature type="transmembrane region" description="Helical" evidence="6">
    <location>
        <begin position="233"/>
        <end position="254"/>
    </location>
</feature>
<evidence type="ECO:0000256" key="4">
    <source>
        <dbReference type="ARBA" id="ARBA00022989"/>
    </source>
</evidence>
<evidence type="ECO:0000313" key="8">
    <source>
        <dbReference type="Proteomes" id="UP001328107"/>
    </source>
</evidence>
<comment type="subcellular location">
    <subcellularLocation>
        <location evidence="1">Membrane</location>
        <topology evidence="1">Multi-pass membrane protein</topology>
    </subcellularLocation>
</comment>
<feature type="transmembrane region" description="Helical" evidence="6">
    <location>
        <begin position="153"/>
        <end position="174"/>
    </location>
</feature>
<evidence type="ECO:0008006" key="9">
    <source>
        <dbReference type="Google" id="ProtNLM"/>
    </source>
</evidence>
<keyword evidence="3 6" id="KW-0812">Transmembrane</keyword>
<feature type="transmembrane region" description="Helical" evidence="6">
    <location>
        <begin position="12"/>
        <end position="35"/>
    </location>
</feature>